<organism evidence="3 4">
    <name type="scientific">Porphyridium purpureum</name>
    <name type="common">Red alga</name>
    <name type="synonym">Porphyridium cruentum</name>
    <dbReference type="NCBI Taxonomy" id="35688"/>
    <lineage>
        <taxon>Eukaryota</taxon>
        <taxon>Rhodophyta</taxon>
        <taxon>Bangiophyceae</taxon>
        <taxon>Porphyridiales</taxon>
        <taxon>Porphyridiaceae</taxon>
        <taxon>Porphyridium</taxon>
    </lineage>
</organism>
<dbReference type="Gene3D" id="1.25.10.10">
    <property type="entry name" value="Leucine-rich Repeat Variant"/>
    <property type="match status" value="1"/>
</dbReference>
<dbReference type="PANTHER" id="PTHR21567:SF9">
    <property type="entry name" value="CLIP-ASSOCIATING PROTEIN"/>
    <property type="match status" value="1"/>
</dbReference>
<dbReference type="AlphaFoldDB" id="A0A5J4Z1P8"/>
<feature type="compositionally biased region" description="Basic and acidic residues" evidence="1">
    <location>
        <begin position="43"/>
        <end position="59"/>
    </location>
</feature>
<dbReference type="GO" id="GO:0008017">
    <property type="term" value="F:microtubule binding"/>
    <property type="evidence" value="ECO:0007669"/>
    <property type="project" value="TreeGrafter"/>
</dbReference>
<dbReference type="GO" id="GO:0000226">
    <property type="term" value="P:microtubule cytoskeleton organization"/>
    <property type="evidence" value="ECO:0007669"/>
    <property type="project" value="TreeGrafter"/>
</dbReference>
<name>A0A5J4Z1P8_PORPP</name>
<dbReference type="Pfam" id="PF12348">
    <property type="entry name" value="CLASP_N"/>
    <property type="match status" value="1"/>
</dbReference>
<dbReference type="EMBL" id="VRMN01000002">
    <property type="protein sequence ID" value="KAA8496597.1"/>
    <property type="molecule type" value="Genomic_DNA"/>
</dbReference>
<dbReference type="GO" id="GO:0005881">
    <property type="term" value="C:cytoplasmic microtubule"/>
    <property type="evidence" value="ECO:0007669"/>
    <property type="project" value="TreeGrafter"/>
</dbReference>
<evidence type="ECO:0000256" key="1">
    <source>
        <dbReference type="SAM" id="MobiDB-lite"/>
    </source>
</evidence>
<feature type="region of interest" description="Disordered" evidence="1">
    <location>
        <begin position="41"/>
        <end position="78"/>
    </location>
</feature>
<comment type="caution">
    <text evidence="3">The sequence shown here is derived from an EMBL/GenBank/DDBJ whole genome shotgun (WGS) entry which is preliminary data.</text>
</comment>
<dbReference type="InterPro" id="IPR024395">
    <property type="entry name" value="CLASP_N_dom"/>
</dbReference>
<reference evidence="4" key="1">
    <citation type="journal article" date="2019" name="Nat. Commun.">
        <title>Expansion of phycobilisome linker gene families in mesophilic red algae.</title>
        <authorList>
            <person name="Lee J."/>
            <person name="Kim D."/>
            <person name="Bhattacharya D."/>
            <person name="Yoon H.S."/>
        </authorList>
    </citation>
    <scope>NUCLEOTIDE SEQUENCE [LARGE SCALE GENOMIC DNA]</scope>
    <source>
        <strain evidence="4">CCMP 1328</strain>
    </source>
</reference>
<proteinExistence type="predicted"/>
<feature type="region of interest" description="Disordered" evidence="1">
    <location>
        <begin position="150"/>
        <end position="207"/>
    </location>
</feature>
<keyword evidence="4" id="KW-1185">Reference proteome</keyword>
<evidence type="ECO:0000259" key="2">
    <source>
        <dbReference type="Pfam" id="PF12348"/>
    </source>
</evidence>
<evidence type="ECO:0000313" key="4">
    <source>
        <dbReference type="Proteomes" id="UP000324585"/>
    </source>
</evidence>
<accession>A0A5J4Z1P8</accession>
<feature type="compositionally biased region" description="Basic and acidic residues" evidence="1">
    <location>
        <begin position="157"/>
        <end position="173"/>
    </location>
</feature>
<sequence length="557" mass="59438">MDVFRASGIDGNIEPVELAALARQVAEKLVLANPQVEIFRAPDPADKENDGLGQREHHAPNRQTCAAPAKADTTPTATAQGLRKGYISRLPVPKVSPMRAETKAQNDAESVDSTTPPRLPAAFILADEPAEVPTQLESQFDAVSDANTTAAVPELSSETRPRTTSESKFEPIDGPRPASIRRHVASGGGARSGTRPPVNPSASAKGVGAHSSKAAAAMTRYAKGVDISDMCITDDALQRETNELASTLAGTSSAAWDGRVAAIQRIRVLVLEKNAAACKSFPVFLHELVKPLVTQISDLRSAVVKEACETTGCLAETVPALMRRYAAQFLRAAFGQVIKTTKIMEVSGDELAQRIVASIALDATVSLVSETLEKATHKVLREHCAAYILLVTHRQDACDMLKTDEENEQTRAIERAILLSVRDQSALARKYGCEGYEKLLELNPSRAARIYTRLDPSTQRRLARPDILIPERTASSLSSTPASAVKGPLPKQRPVQSISSGAAPVQTAGVGSRLKKPTAFARNSPARAGSDAGGSSRVAERRTAATRSEVGPERDSN</sequence>
<dbReference type="InterPro" id="IPR011989">
    <property type="entry name" value="ARM-like"/>
</dbReference>
<gene>
    <name evidence="3" type="ORF">FVE85_0326</name>
</gene>
<feature type="compositionally biased region" description="Low complexity" evidence="1">
    <location>
        <begin position="64"/>
        <end position="78"/>
    </location>
</feature>
<feature type="domain" description="CLASP N-terminal" evidence="2">
    <location>
        <begin position="237"/>
        <end position="462"/>
    </location>
</feature>
<dbReference type="Proteomes" id="UP000324585">
    <property type="component" value="Unassembled WGS sequence"/>
</dbReference>
<dbReference type="OrthoDB" id="46159at2759"/>
<feature type="region of interest" description="Disordered" evidence="1">
    <location>
        <begin position="462"/>
        <end position="557"/>
    </location>
</feature>
<feature type="compositionally biased region" description="Low complexity" evidence="1">
    <location>
        <begin position="473"/>
        <end position="484"/>
    </location>
</feature>
<protein>
    <submittedName>
        <fullName evidence="3">CLIP-associated protein</fullName>
    </submittedName>
</protein>
<evidence type="ECO:0000313" key="3">
    <source>
        <dbReference type="EMBL" id="KAA8496597.1"/>
    </source>
</evidence>
<dbReference type="PANTHER" id="PTHR21567">
    <property type="entry name" value="CLASP"/>
    <property type="match status" value="1"/>
</dbReference>